<reference evidence="5" key="1">
    <citation type="submission" date="2017-12" db="EMBL/GenBank/DDBJ databases">
        <title>Sequencing the genomes of 1000 Actinobacteria strains.</title>
        <authorList>
            <person name="Klenk H.-P."/>
        </authorList>
    </citation>
    <scope>NUCLEOTIDE SEQUENCE [LARGE SCALE GENOMIC DNA]</scope>
    <source>
        <strain evidence="5">DSM 44228</strain>
    </source>
</reference>
<evidence type="ECO:0000313" key="5">
    <source>
        <dbReference type="EMBL" id="PKW18514.1"/>
    </source>
</evidence>
<evidence type="ECO:0000256" key="2">
    <source>
        <dbReference type="ARBA" id="ARBA00023125"/>
    </source>
</evidence>
<keyword evidence="2" id="KW-0238">DNA-binding</keyword>
<dbReference type="SMART" id="SM00345">
    <property type="entry name" value="HTH_GNTR"/>
    <property type="match status" value="1"/>
</dbReference>
<dbReference type="Gene3D" id="1.20.120.530">
    <property type="entry name" value="GntR ligand-binding domain-like"/>
    <property type="match status" value="1"/>
</dbReference>
<dbReference type="InterPro" id="IPR036390">
    <property type="entry name" value="WH_DNA-bd_sf"/>
</dbReference>
<keyword evidence="1" id="KW-0805">Transcription regulation</keyword>
<dbReference type="PANTHER" id="PTHR43537:SF45">
    <property type="entry name" value="GNTR FAMILY REGULATORY PROTEIN"/>
    <property type="match status" value="1"/>
</dbReference>
<dbReference type="Gene3D" id="1.10.10.10">
    <property type="entry name" value="Winged helix-like DNA-binding domain superfamily/Winged helix DNA-binding domain"/>
    <property type="match status" value="1"/>
</dbReference>
<dbReference type="RefSeq" id="WP_010696125.1">
    <property type="nucleotide sequence ID" value="NZ_CP061007.1"/>
</dbReference>
<dbReference type="Pfam" id="PF00392">
    <property type="entry name" value="GntR"/>
    <property type="match status" value="1"/>
</dbReference>
<feature type="domain" description="HTH gntR-type" evidence="4">
    <location>
        <begin position="27"/>
        <end position="94"/>
    </location>
</feature>
<dbReference type="STRING" id="994479.GCA_000194155_03157"/>
<comment type="caution">
    <text evidence="5">The sequence shown here is derived from an EMBL/GenBank/DDBJ whole genome shotgun (WGS) entry which is preliminary data.</text>
</comment>
<dbReference type="EMBL" id="PJNB01000001">
    <property type="protein sequence ID" value="PKW18514.1"/>
    <property type="molecule type" value="Genomic_DNA"/>
</dbReference>
<evidence type="ECO:0000256" key="1">
    <source>
        <dbReference type="ARBA" id="ARBA00023015"/>
    </source>
</evidence>
<evidence type="ECO:0000256" key="3">
    <source>
        <dbReference type="ARBA" id="ARBA00023163"/>
    </source>
</evidence>
<dbReference type="Proteomes" id="UP000233786">
    <property type="component" value="Unassembled WGS sequence"/>
</dbReference>
<dbReference type="SMART" id="SM00895">
    <property type="entry name" value="FCD"/>
    <property type="match status" value="1"/>
</dbReference>
<dbReference type="GO" id="GO:0003700">
    <property type="term" value="F:DNA-binding transcription factor activity"/>
    <property type="evidence" value="ECO:0007669"/>
    <property type="project" value="InterPro"/>
</dbReference>
<name>A0A2N3Y6F7_SACSN</name>
<sequence length="245" mass="27070">MTDDLDARGVSGRNYRGRLGIVGVPATSQSDAAYDAIKTDIVQCVIPPRARLTEAELADRYKLGRASIRVALNRLYQEALVDVLPRYGYVVAGDDELGTRDLYQLQLVLEPTTARLAAGRVDAKQLLDLDARCRDAKTVRTLDDATRFLHANTNFHAAVALASGNALMTRFVRILFERLERQIYASGKAVEIVTNVAHTHEELVELLIEGNDDAAEAVARQQLADNHQIITETMTGRRRSSPKEA</sequence>
<accession>A0A2N3Y6F7</accession>
<dbReference type="SUPFAM" id="SSF46785">
    <property type="entry name" value="Winged helix' DNA-binding domain"/>
    <property type="match status" value="1"/>
</dbReference>
<organism evidence="5 6">
    <name type="scientific">Saccharopolyspora spinosa</name>
    <dbReference type="NCBI Taxonomy" id="60894"/>
    <lineage>
        <taxon>Bacteria</taxon>
        <taxon>Bacillati</taxon>
        <taxon>Actinomycetota</taxon>
        <taxon>Actinomycetes</taxon>
        <taxon>Pseudonocardiales</taxon>
        <taxon>Pseudonocardiaceae</taxon>
        <taxon>Saccharopolyspora</taxon>
    </lineage>
</organism>
<dbReference type="OrthoDB" id="9816161at2"/>
<keyword evidence="6" id="KW-1185">Reference proteome</keyword>
<gene>
    <name evidence="5" type="ORF">A8926_6606</name>
</gene>
<dbReference type="SUPFAM" id="SSF48008">
    <property type="entry name" value="GntR ligand-binding domain-like"/>
    <property type="match status" value="1"/>
</dbReference>
<dbReference type="PROSITE" id="PS50949">
    <property type="entry name" value="HTH_GNTR"/>
    <property type="match status" value="1"/>
</dbReference>
<dbReference type="PANTHER" id="PTHR43537">
    <property type="entry name" value="TRANSCRIPTIONAL REGULATOR, GNTR FAMILY"/>
    <property type="match status" value="1"/>
</dbReference>
<dbReference type="InterPro" id="IPR036388">
    <property type="entry name" value="WH-like_DNA-bd_sf"/>
</dbReference>
<dbReference type="Pfam" id="PF07729">
    <property type="entry name" value="FCD"/>
    <property type="match status" value="1"/>
</dbReference>
<dbReference type="GO" id="GO:0003677">
    <property type="term" value="F:DNA binding"/>
    <property type="evidence" value="ECO:0007669"/>
    <property type="project" value="UniProtKB-KW"/>
</dbReference>
<evidence type="ECO:0000259" key="4">
    <source>
        <dbReference type="PROSITE" id="PS50949"/>
    </source>
</evidence>
<keyword evidence="3" id="KW-0804">Transcription</keyword>
<proteinExistence type="predicted"/>
<dbReference type="InterPro" id="IPR008920">
    <property type="entry name" value="TF_FadR/GntR_C"/>
</dbReference>
<dbReference type="AlphaFoldDB" id="A0A2N3Y6F7"/>
<protein>
    <submittedName>
        <fullName evidence="5">GntR family transcriptional regulator</fullName>
    </submittedName>
</protein>
<dbReference type="InterPro" id="IPR000524">
    <property type="entry name" value="Tscrpt_reg_HTH_GntR"/>
</dbReference>
<dbReference type="InterPro" id="IPR011711">
    <property type="entry name" value="GntR_C"/>
</dbReference>
<evidence type="ECO:0000313" key="6">
    <source>
        <dbReference type="Proteomes" id="UP000233786"/>
    </source>
</evidence>